<keyword evidence="1" id="KW-0238">DNA-binding</keyword>
<evidence type="ECO:0000313" key="2">
    <source>
        <dbReference type="EMBL" id="CAB4871046.1"/>
    </source>
</evidence>
<dbReference type="Gene3D" id="1.10.10.10">
    <property type="entry name" value="Winged helix-like DNA-binding domain superfamily/Winged helix DNA-binding domain"/>
    <property type="match status" value="1"/>
</dbReference>
<dbReference type="InterPro" id="IPR036390">
    <property type="entry name" value="WH_DNA-bd_sf"/>
</dbReference>
<dbReference type="GO" id="GO:0005829">
    <property type="term" value="C:cytosol"/>
    <property type="evidence" value="ECO:0007669"/>
    <property type="project" value="TreeGrafter"/>
</dbReference>
<dbReference type="PANTHER" id="PTHR33221">
    <property type="entry name" value="WINGED HELIX-TURN-HELIX TRANSCRIPTIONAL REGULATOR, RRF2 FAMILY"/>
    <property type="match status" value="1"/>
</dbReference>
<dbReference type="GO" id="GO:0003700">
    <property type="term" value="F:DNA-binding transcription factor activity"/>
    <property type="evidence" value="ECO:0007669"/>
    <property type="project" value="TreeGrafter"/>
</dbReference>
<protein>
    <submittedName>
        <fullName evidence="2">Unannotated protein</fullName>
    </submittedName>
</protein>
<dbReference type="PANTHER" id="PTHR33221:SF5">
    <property type="entry name" value="HTH-TYPE TRANSCRIPTIONAL REGULATOR ISCR"/>
    <property type="match status" value="1"/>
</dbReference>
<dbReference type="Pfam" id="PF02082">
    <property type="entry name" value="Rrf2"/>
    <property type="match status" value="1"/>
</dbReference>
<organism evidence="2">
    <name type="scientific">freshwater metagenome</name>
    <dbReference type="NCBI Taxonomy" id="449393"/>
    <lineage>
        <taxon>unclassified sequences</taxon>
        <taxon>metagenomes</taxon>
        <taxon>ecological metagenomes</taxon>
    </lineage>
</organism>
<evidence type="ECO:0000256" key="1">
    <source>
        <dbReference type="ARBA" id="ARBA00023125"/>
    </source>
</evidence>
<dbReference type="PROSITE" id="PS51197">
    <property type="entry name" value="HTH_RRF2_2"/>
    <property type="match status" value="1"/>
</dbReference>
<sequence>MHISAKADYGMRALLELAASYRVDPNQLTKGDAIATAQKVPVKFLEGILRQLRQSGIVASQRGADGGYRLDRNPAEVTIADVVRALDGPLAAVRGKRPEEVEYDGASEHLREVWIAVRASMRHVLEGISLDDVATNNLPSDVTELLAEPGAWQRRSG</sequence>
<gene>
    <name evidence="2" type="ORF">UFOPK3402_00694</name>
</gene>
<accession>A0A6J7DKM8</accession>
<dbReference type="PROSITE" id="PS01332">
    <property type="entry name" value="HTH_RRF2_1"/>
    <property type="match status" value="1"/>
</dbReference>
<proteinExistence type="predicted"/>
<name>A0A6J7DKM8_9ZZZZ</name>
<dbReference type="EMBL" id="CAFBLS010000067">
    <property type="protein sequence ID" value="CAB4871046.1"/>
    <property type="molecule type" value="Genomic_DNA"/>
</dbReference>
<dbReference type="GO" id="GO:0003677">
    <property type="term" value="F:DNA binding"/>
    <property type="evidence" value="ECO:0007669"/>
    <property type="project" value="UniProtKB-KW"/>
</dbReference>
<dbReference type="InterPro" id="IPR036388">
    <property type="entry name" value="WH-like_DNA-bd_sf"/>
</dbReference>
<dbReference type="SUPFAM" id="SSF46785">
    <property type="entry name" value="Winged helix' DNA-binding domain"/>
    <property type="match status" value="1"/>
</dbReference>
<dbReference type="InterPro" id="IPR000944">
    <property type="entry name" value="Tscrpt_reg_Rrf2"/>
</dbReference>
<dbReference type="AlphaFoldDB" id="A0A6J7DKM8"/>
<dbReference type="NCBIfam" id="TIGR00738">
    <property type="entry name" value="rrf2_super"/>
    <property type="match status" value="1"/>
</dbReference>
<dbReference type="InterPro" id="IPR030489">
    <property type="entry name" value="TR_Rrf2-type_CS"/>
</dbReference>
<reference evidence="2" key="1">
    <citation type="submission" date="2020-05" db="EMBL/GenBank/DDBJ databases">
        <authorList>
            <person name="Chiriac C."/>
            <person name="Salcher M."/>
            <person name="Ghai R."/>
            <person name="Kavagutti S V."/>
        </authorList>
    </citation>
    <scope>NUCLEOTIDE SEQUENCE</scope>
</reference>